<protein>
    <recommendedName>
        <fullName evidence="2">Domain of unknown function at the cortex 1 domain-containing protein</fullName>
    </recommendedName>
</protein>
<comment type="caution">
    <text evidence="3">The sequence shown here is derived from an EMBL/GenBank/DDBJ whole genome shotgun (WGS) entry which is preliminary data.</text>
</comment>
<organism evidence="3 4">
    <name type="scientific">Austropuccinia psidii MF-1</name>
    <dbReference type="NCBI Taxonomy" id="1389203"/>
    <lineage>
        <taxon>Eukaryota</taxon>
        <taxon>Fungi</taxon>
        <taxon>Dikarya</taxon>
        <taxon>Basidiomycota</taxon>
        <taxon>Pucciniomycotina</taxon>
        <taxon>Pucciniomycetes</taxon>
        <taxon>Pucciniales</taxon>
        <taxon>Sphaerophragmiaceae</taxon>
        <taxon>Austropuccinia</taxon>
    </lineage>
</organism>
<evidence type="ECO:0000259" key="2">
    <source>
        <dbReference type="Pfam" id="PF08588"/>
    </source>
</evidence>
<dbReference type="Pfam" id="PF08588">
    <property type="entry name" value="Duc1"/>
    <property type="match status" value="1"/>
</dbReference>
<dbReference type="OrthoDB" id="2119945at2759"/>
<sequence length="318" mass="36052">MKRRGPRYNVMAGTCLDDLSRICVNADQSSPFPIKSDRFEGNLTVRIKDFADFNGDIYRDSETNYFAIYTDVTCSIQIQGRFLQLTNADDCVFGNTFDHPIRDRLPYGTAAALKAISYIDPSLENDLYSDKPWAWSPLLATMNYIHTTPLPSDDSQLPPWDPSRPIENCNSVVGNIPTNISKPHLRRKFFSSSANRQATQLGPRDFINAEFANGFLDFSNLALKVPVVNVSFKLEKLWDGQPVRYVCQSRKTNEIYFVVVFQIAELEADNNLEEDDEDEDDEQTPEQNEVASRRATRGNSAAMRPPEDLPSLDEWGVD</sequence>
<dbReference type="InterPro" id="IPR013897">
    <property type="entry name" value="Duc1"/>
</dbReference>
<gene>
    <name evidence="3" type="ORF">O181_020091</name>
</gene>
<evidence type="ECO:0000313" key="4">
    <source>
        <dbReference type="Proteomes" id="UP000765509"/>
    </source>
</evidence>
<accession>A0A9Q3C8F7</accession>
<dbReference type="Proteomes" id="UP000765509">
    <property type="component" value="Unassembled WGS sequence"/>
</dbReference>
<evidence type="ECO:0000256" key="1">
    <source>
        <dbReference type="SAM" id="MobiDB-lite"/>
    </source>
</evidence>
<keyword evidence="4" id="KW-1185">Reference proteome</keyword>
<dbReference type="EMBL" id="AVOT02005947">
    <property type="protein sequence ID" value="MBW0480376.1"/>
    <property type="molecule type" value="Genomic_DNA"/>
</dbReference>
<proteinExistence type="predicted"/>
<feature type="domain" description="Domain of unknown function at the cortex 1" evidence="2">
    <location>
        <begin position="9"/>
        <end position="263"/>
    </location>
</feature>
<evidence type="ECO:0000313" key="3">
    <source>
        <dbReference type="EMBL" id="MBW0480376.1"/>
    </source>
</evidence>
<dbReference type="AlphaFoldDB" id="A0A9Q3C8F7"/>
<dbReference type="PANTHER" id="PTHR34826:SF2">
    <property type="entry name" value="UPF0590 PROTEIN C409.17C"/>
    <property type="match status" value="1"/>
</dbReference>
<name>A0A9Q3C8F7_9BASI</name>
<feature type="compositionally biased region" description="Acidic residues" evidence="1">
    <location>
        <begin position="270"/>
        <end position="284"/>
    </location>
</feature>
<dbReference type="PANTHER" id="PTHR34826">
    <property type="entry name" value="UPF0590 PROTEIN C409.17C"/>
    <property type="match status" value="1"/>
</dbReference>
<reference evidence="3" key="1">
    <citation type="submission" date="2021-03" db="EMBL/GenBank/DDBJ databases">
        <title>Draft genome sequence of rust myrtle Austropuccinia psidii MF-1, a brazilian biotype.</title>
        <authorList>
            <person name="Quecine M.C."/>
            <person name="Pachon D.M.R."/>
            <person name="Bonatelli M.L."/>
            <person name="Correr F.H."/>
            <person name="Franceschini L.M."/>
            <person name="Leite T.F."/>
            <person name="Margarido G.R.A."/>
            <person name="Almeida C.A."/>
            <person name="Ferrarezi J.A."/>
            <person name="Labate C.A."/>
        </authorList>
    </citation>
    <scope>NUCLEOTIDE SEQUENCE</scope>
    <source>
        <strain evidence="3">MF-1</strain>
    </source>
</reference>
<feature type="region of interest" description="Disordered" evidence="1">
    <location>
        <begin position="270"/>
        <end position="318"/>
    </location>
</feature>